<evidence type="ECO:0000313" key="2">
    <source>
        <dbReference type="EMBL" id="MEM4990628.1"/>
    </source>
</evidence>
<accession>A0ABU9Q2Z9</accession>
<evidence type="ECO:0000256" key="1">
    <source>
        <dbReference type="SAM" id="SignalP"/>
    </source>
</evidence>
<gene>
    <name evidence="2" type="ORF">V8G57_24785</name>
</gene>
<comment type="caution">
    <text evidence="2">The sequence shown here is derived from an EMBL/GenBank/DDBJ whole genome shotgun (WGS) entry which is preliminary data.</text>
</comment>
<sequence length="179" mass="20398">MKLTKAIIFLLVFSLSQIVSAEPDKLDFVKSHPIKQEESSKFGLIQLTDDGSVLLDGKLLLQGNSEKDDFDTTIDYSIADTQPDKKSPWVEVQAHGRKYKHQSVSRLILVGRSQNPVFYRVLDLTGKEPYISESFGKDGHWADELKNTRWGKDKTFIEMKYGTVYLYTKGKKVEGPFAY</sequence>
<reference evidence="2 3" key="1">
    <citation type="submission" date="2024-02" db="EMBL/GenBank/DDBJ databases">
        <title>Draft genome sequence of Collimonas sp. strain H4R21, an effective mineral-weathering bacterial strain isolated from the beech rhizosphere.</title>
        <authorList>
            <person name="Morin E."/>
            <person name="Uroz S."/>
            <person name="Leveau J.H.J."/>
            <person name="Kumar R."/>
            <person name="Rey M.W."/>
            <person name="Pham J."/>
        </authorList>
    </citation>
    <scope>NUCLEOTIDE SEQUENCE [LARGE SCALE GENOMIC DNA]</scope>
    <source>
        <strain evidence="2 3">H4R21</strain>
    </source>
</reference>
<dbReference type="RefSeq" id="WP_342831635.1">
    <property type="nucleotide sequence ID" value="NZ_JBANDC010000028.1"/>
</dbReference>
<keyword evidence="1" id="KW-0732">Signal</keyword>
<organism evidence="2 3">
    <name type="scientific">Collimonas rhizosphaerae</name>
    <dbReference type="NCBI Taxonomy" id="3126357"/>
    <lineage>
        <taxon>Bacteria</taxon>
        <taxon>Pseudomonadati</taxon>
        <taxon>Pseudomonadota</taxon>
        <taxon>Betaproteobacteria</taxon>
        <taxon>Burkholderiales</taxon>
        <taxon>Oxalobacteraceae</taxon>
        <taxon>Collimonas</taxon>
    </lineage>
</organism>
<dbReference type="EMBL" id="JBANDC010000028">
    <property type="protein sequence ID" value="MEM4990628.1"/>
    <property type="molecule type" value="Genomic_DNA"/>
</dbReference>
<name>A0ABU9Q2Z9_9BURK</name>
<protein>
    <submittedName>
        <fullName evidence="2">Uncharacterized protein</fullName>
    </submittedName>
</protein>
<keyword evidence="3" id="KW-1185">Reference proteome</keyword>
<evidence type="ECO:0000313" key="3">
    <source>
        <dbReference type="Proteomes" id="UP001495910"/>
    </source>
</evidence>
<feature type="chain" id="PRO_5045570134" evidence="1">
    <location>
        <begin position="22"/>
        <end position="179"/>
    </location>
</feature>
<dbReference type="Proteomes" id="UP001495910">
    <property type="component" value="Unassembled WGS sequence"/>
</dbReference>
<proteinExistence type="predicted"/>
<feature type="signal peptide" evidence="1">
    <location>
        <begin position="1"/>
        <end position="21"/>
    </location>
</feature>